<evidence type="ECO:0000256" key="5">
    <source>
        <dbReference type="ARBA" id="ARBA00022840"/>
    </source>
</evidence>
<dbReference type="RefSeq" id="WP_130287643.1">
    <property type="nucleotide sequence ID" value="NZ_SGXE01000005.1"/>
</dbReference>
<evidence type="ECO:0000256" key="8">
    <source>
        <dbReference type="RuleBase" id="RU363121"/>
    </source>
</evidence>
<dbReference type="Proteomes" id="UP000292262">
    <property type="component" value="Unassembled WGS sequence"/>
</dbReference>
<feature type="transmembrane region" description="Helical" evidence="8">
    <location>
        <begin position="236"/>
        <end position="254"/>
    </location>
</feature>
<organism evidence="9 10">
    <name type="scientific">Aquimarina brevivitae</name>
    <dbReference type="NCBI Taxonomy" id="323412"/>
    <lineage>
        <taxon>Bacteria</taxon>
        <taxon>Pseudomonadati</taxon>
        <taxon>Bacteroidota</taxon>
        <taxon>Flavobacteriia</taxon>
        <taxon>Flavobacteriales</taxon>
        <taxon>Flavobacteriaceae</taxon>
        <taxon>Aquimarina</taxon>
    </lineage>
</organism>
<feature type="transmembrane region" description="Helical" evidence="8">
    <location>
        <begin position="121"/>
        <end position="142"/>
    </location>
</feature>
<feature type="transmembrane region" description="Helical" evidence="8">
    <location>
        <begin position="154"/>
        <end position="173"/>
    </location>
</feature>
<evidence type="ECO:0000313" key="9">
    <source>
        <dbReference type="EMBL" id="RZS92017.1"/>
    </source>
</evidence>
<feature type="transmembrane region" description="Helical" evidence="8">
    <location>
        <begin position="368"/>
        <end position="391"/>
    </location>
</feature>
<evidence type="ECO:0000313" key="10">
    <source>
        <dbReference type="Proteomes" id="UP000292262"/>
    </source>
</evidence>
<dbReference type="PANTHER" id="PTHR43596:SF1">
    <property type="entry name" value="ADP,ATP CARRIER PROTEIN"/>
    <property type="match status" value="1"/>
</dbReference>
<reference evidence="9 10" key="1">
    <citation type="submission" date="2019-02" db="EMBL/GenBank/DDBJ databases">
        <title>Genomic Encyclopedia of Type Strains, Phase IV (KMG-IV): sequencing the most valuable type-strain genomes for metagenomic binning, comparative biology and taxonomic classification.</title>
        <authorList>
            <person name="Goeker M."/>
        </authorList>
    </citation>
    <scope>NUCLEOTIDE SEQUENCE [LARGE SCALE GENOMIC DNA]</scope>
    <source>
        <strain evidence="9 10">DSM 17196</strain>
    </source>
</reference>
<dbReference type="AlphaFoldDB" id="A0A4Q7NXQ7"/>
<dbReference type="EMBL" id="SGXE01000005">
    <property type="protein sequence ID" value="RZS92017.1"/>
    <property type="molecule type" value="Genomic_DNA"/>
</dbReference>
<dbReference type="GO" id="GO:0016020">
    <property type="term" value="C:membrane"/>
    <property type="evidence" value="ECO:0007669"/>
    <property type="project" value="UniProtKB-SubCell"/>
</dbReference>
<evidence type="ECO:0000256" key="6">
    <source>
        <dbReference type="ARBA" id="ARBA00022989"/>
    </source>
</evidence>
<feature type="transmembrane region" description="Helical" evidence="8">
    <location>
        <begin position="185"/>
        <end position="204"/>
    </location>
</feature>
<keyword evidence="2 8" id="KW-0813">Transport</keyword>
<keyword evidence="3 8" id="KW-0812">Transmembrane</keyword>
<dbReference type="InterPro" id="IPR004667">
    <property type="entry name" value="ADP_ATP_car_bac_type"/>
</dbReference>
<protein>
    <recommendedName>
        <fullName evidence="8">ADP,ATP carrier protein</fullName>
    </recommendedName>
</protein>
<proteinExistence type="inferred from homology"/>
<feature type="transmembrane region" description="Helical" evidence="8">
    <location>
        <begin position="274"/>
        <end position="295"/>
    </location>
</feature>
<keyword evidence="6 8" id="KW-1133">Transmembrane helix</keyword>
<feature type="transmembrane region" description="Helical" evidence="8">
    <location>
        <begin position="307"/>
        <end position="332"/>
    </location>
</feature>
<dbReference type="SUPFAM" id="SSF48371">
    <property type="entry name" value="ARM repeat"/>
    <property type="match status" value="1"/>
</dbReference>
<keyword evidence="10" id="KW-1185">Reference proteome</keyword>
<dbReference type="InterPro" id="IPR016024">
    <property type="entry name" value="ARM-type_fold"/>
</dbReference>
<feature type="transmembrane region" description="Helical" evidence="8">
    <location>
        <begin position="91"/>
        <end position="109"/>
    </location>
</feature>
<gene>
    <name evidence="9" type="ORF">EV197_3127</name>
</gene>
<dbReference type="GO" id="GO:0005524">
    <property type="term" value="F:ATP binding"/>
    <property type="evidence" value="ECO:0007669"/>
    <property type="project" value="UniProtKB-KW"/>
</dbReference>
<evidence type="ECO:0000256" key="2">
    <source>
        <dbReference type="ARBA" id="ARBA00022448"/>
    </source>
</evidence>
<dbReference type="GO" id="GO:0005471">
    <property type="term" value="F:ATP:ADP antiporter activity"/>
    <property type="evidence" value="ECO:0007669"/>
    <property type="project" value="InterPro"/>
</dbReference>
<dbReference type="Gene3D" id="1.25.10.10">
    <property type="entry name" value="Leucine-rich Repeat Variant"/>
    <property type="match status" value="1"/>
</dbReference>
<comment type="caution">
    <text evidence="9">The sequence shown here is derived from an EMBL/GenBank/DDBJ whole genome shotgun (WGS) entry which is preliminary data.</text>
</comment>
<comment type="similarity">
    <text evidence="8">Belongs to the ADP/ATP translocase tlc family.</text>
</comment>
<feature type="transmembrane region" description="Helical" evidence="8">
    <location>
        <begin position="60"/>
        <end position="79"/>
    </location>
</feature>
<keyword evidence="5 8" id="KW-0067">ATP-binding</keyword>
<dbReference type="InterPro" id="IPR011989">
    <property type="entry name" value="ARM-like"/>
</dbReference>
<dbReference type="SUPFAM" id="SSF103473">
    <property type="entry name" value="MFS general substrate transporter"/>
    <property type="match status" value="1"/>
</dbReference>
<dbReference type="OrthoDB" id="1132709at2"/>
<sequence length="945" mass="107568">MRLKSARFVRDKIQFLFDIKEEEFKKTVLLQLSLFLVISALLIIKPSISSLFLSELGSDALPLGYVLTAIAAMIGSYFYTLSLNKNALDKIIEITLYGSIALLIIFGISFKTGIAKGALLYIPYVWIAIFGLLVASQFWVLANLVYNIREAKRIFGYIGSGAIAGGIFGGYVTSILTRYIATEDLLFVAAFLLLPTLPILKYIWKHEVHKNNAFLLSKRTETTHDNPFQIIRKSKLLSQIAIVTGISVLIAKLVDFQYSDYASRTIEDPEMLASFFGFWFSTLSILSLLVQLFLTKRIVGKFGVGKSLLWLPVGILLGSTVFLLFPQLWVIVFIKVVDGSLKQSINKAATELLAIPVPIEIKKKTKTFIDVVVDSFATGLAGLSLIFLINGLELNEVYISIVIVLLSLVWIYGILQLKKEYLNAFKRLFISHDDKPQKNKTDIPITSIVDSVKKVLIQGSDAQIIFMLKKILEVKDDRFFEELIFLLGHLSPQIRALAIENLYFLSSKNSYNNVETLIYDPDQKVTTNAFRYLIKFHQGDKIELFNTYLNSEDHTIANACLLGLSLEVRNHPKLQQFFNIEKKITTLITSLDEETNEIFKKHKILTLLEAVGNANLAPFYHFIENYIHHSDYEILNKALFAASKTLDPRFIDTIIANLSKKQTKKIAQEALYNYGEKIIDVLVAKVVHKTIPLDSARIIPSVIEKFGTKKVVKSLFTLIDNTEHEIKIEAMDALQRFKWKNTTIAIKDKLLISKILDECELYQNTLASIHTQIVIDYKKKATQTQSKEENLARLGLISLLENRLDRQLKRIFKYLGMKYPPDEIDSILEALLKGKEEQRIHAIEFLDNILNTQLKKELIPITEASIVNASYTDKVKLLDIKTLSELECYKLLLQRKDVKLKLAILYLIEHTKDKQFLPLIQPLTEDTNSIIQSRSQEVYEKILRA</sequence>
<dbReference type="PANTHER" id="PTHR43596">
    <property type="entry name" value="ADP,ATP CARRIER PROTEIN"/>
    <property type="match status" value="1"/>
</dbReference>
<feature type="transmembrane region" description="Helical" evidence="8">
    <location>
        <begin position="28"/>
        <end position="48"/>
    </location>
</feature>
<evidence type="ECO:0000256" key="4">
    <source>
        <dbReference type="ARBA" id="ARBA00022741"/>
    </source>
</evidence>
<keyword evidence="7 8" id="KW-0472">Membrane</keyword>
<dbReference type="InterPro" id="IPR036259">
    <property type="entry name" value="MFS_trans_sf"/>
</dbReference>
<name>A0A4Q7NXQ7_9FLAO</name>
<evidence type="ECO:0000256" key="1">
    <source>
        <dbReference type="ARBA" id="ARBA00004141"/>
    </source>
</evidence>
<dbReference type="Gene3D" id="1.20.1250.20">
    <property type="entry name" value="MFS general substrate transporter like domains"/>
    <property type="match status" value="1"/>
</dbReference>
<keyword evidence="4 8" id="KW-0547">Nucleotide-binding</keyword>
<feature type="transmembrane region" description="Helical" evidence="8">
    <location>
        <begin position="397"/>
        <end position="417"/>
    </location>
</feature>
<comment type="subcellular location">
    <subcellularLocation>
        <location evidence="1 8">Membrane</location>
        <topology evidence="1 8">Multi-pass membrane protein</topology>
    </subcellularLocation>
</comment>
<dbReference type="Pfam" id="PF03219">
    <property type="entry name" value="TLC"/>
    <property type="match status" value="1"/>
</dbReference>
<evidence type="ECO:0000256" key="3">
    <source>
        <dbReference type="ARBA" id="ARBA00022692"/>
    </source>
</evidence>
<accession>A0A4Q7NXQ7</accession>
<evidence type="ECO:0000256" key="7">
    <source>
        <dbReference type="ARBA" id="ARBA00023136"/>
    </source>
</evidence>